<comment type="caution">
    <text evidence="3">The sequence shown here is derived from an EMBL/GenBank/DDBJ whole genome shotgun (WGS) entry which is preliminary data.</text>
</comment>
<feature type="region of interest" description="Disordered" evidence="1">
    <location>
        <begin position="90"/>
        <end position="116"/>
    </location>
</feature>
<evidence type="ECO:0000313" key="3">
    <source>
        <dbReference type="EMBL" id="RUM06828.1"/>
    </source>
</evidence>
<name>A0A3S0QLN9_9HYPH</name>
<reference evidence="3 4" key="1">
    <citation type="submission" date="2018-11" db="EMBL/GenBank/DDBJ databases">
        <title>Rhizobium chutanense sp. nov., isolated from root nodules of Phaseolus vulgaris in China.</title>
        <authorList>
            <person name="Huo Y."/>
        </authorList>
    </citation>
    <scope>NUCLEOTIDE SEQUENCE [LARGE SCALE GENOMIC DNA]</scope>
    <source>
        <strain evidence="3 4">C16</strain>
    </source>
</reference>
<keyword evidence="2" id="KW-0812">Transmembrane</keyword>
<dbReference type="AlphaFoldDB" id="A0A3S0QLN9"/>
<keyword evidence="2" id="KW-0472">Membrane</keyword>
<organism evidence="3 4">
    <name type="scientific">Rhizobium chutanense</name>
    <dbReference type="NCBI Taxonomy" id="2035448"/>
    <lineage>
        <taxon>Bacteria</taxon>
        <taxon>Pseudomonadati</taxon>
        <taxon>Pseudomonadota</taxon>
        <taxon>Alphaproteobacteria</taxon>
        <taxon>Hyphomicrobiales</taxon>
        <taxon>Rhizobiaceae</taxon>
        <taxon>Rhizobium/Agrobacterium group</taxon>
        <taxon>Rhizobium</taxon>
    </lineage>
</organism>
<feature type="transmembrane region" description="Helical" evidence="2">
    <location>
        <begin position="20"/>
        <end position="36"/>
    </location>
</feature>
<dbReference type="EMBL" id="RJTJ01000008">
    <property type="protein sequence ID" value="RUM06828.1"/>
    <property type="molecule type" value="Genomic_DNA"/>
</dbReference>
<feature type="compositionally biased region" description="Pro residues" evidence="1">
    <location>
        <begin position="97"/>
        <end position="106"/>
    </location>
</feature>
<proteinExistence type="predicted"/>
<evidence type="ECO:0000256" key="1">
    <source>
        <dbReference type="SAM" id="MobiDB-lite"/>
    </source>
</evidence>
<feature type="transmembrane region" description="Helical" evidence="2">
    <location>
        <begin position="48"/>
        <end position="69"/>
    </location>
</feature>
<gene>
    <name evidence="3" type="ORF">EFR84_11575</name>
</gene>
<accession>A0A3S0QLN9</accession>
<dbReference type="RefSeq" id="WP_126909002.1">
    <property type="nucleotide sequence ID" value="NZ_ML133755.1"/>
</dbReference>
<dbReference type="PROSITE" id="PS51257">
    <property type="entry name" value="PROKAR_LIPOPROTEIN"/>
    <property type="match status" value="1"/>
</dbReference>
<keyword evidence="2" id="KW-1133">Transmembrane helix</keyword>
<evidence type="ECO:0000313" key="4">
    <source>
        <dbReference type="Proteomes" id="UP000278081"/>
    </source>
</evidence>
<dbReference type="Proteomes" id="UP000278081">
    <property type="component" value="Unassembled WGS sequence"/>
</dbReference>
<dbReference type="OrthoDB" id="8410517at2"/>
<protein>
    <submittedName>
        <fullName evidence="3">Uncharacterized protein</fullName>
    </submittedName>
</protein>
<evidence type="ECO:0000256" key="2">
    <source>
        <dbReference type="SAM" id="Phobius"/>
    </source>
</evidence>
<sequence>MRRPQEAKRSGEPGWSWRRAVIFPLIIFACWRLMVMENAPDTVVNQTIAWGWIVLIISLAFFYTGFATAQDIAAILATRTGLPYASPPIAVDGEPVGPEPYEPPSRPFTAAETGGR</sequence>